<keyword evidence="2" id="KW-1185">Reference proteome</keyword>
<accession>A0ABY7RTB1</accession>
<sequence length="279" mass="30901">MKNCIKILFLFIGVSAFSQSPWTQNKGKFYTQVSFTTISDYDALFGDPDYKIPGKLTDNTIQFYGEYGLSDKTSLIINVPFKLIAFNGFVNPLTNCANCSEDLNTSALGNIEIGVKHNFYKKNWVLSGQLSLEANTGTFDSDSGIRTGYDAFTFTPLFLAGRSFGKTYIQSFIGFNLRTNDYSSNFKAGGEVGHKIVKRIWLVGFIDIVKSFENGNIVLPIENAFTGLYVNDQEYGAYGFKGIGEITETFGVTVSYASAFFGNNVAKQSALNIGLYHKF</sequence>
<dbReference type="RefSeq" id="WP_249997091.1">
    <property type="nucleotide sequence ID" value="NZ_CP116221.1"/>
</dbReference>
<evidence type="ECO:0008006" key="3">
    <source>
        <dbReference type="Google" id="ProtNLM"/>
    </source>
</evidence>
<evidence type="ECO:0000313" key="1">
    <source>
        <dbReference type="EMBL" id="WCO00329.1"/>
    </source>
</evidence>
<name>A0ABY7RTB1_9FLAO</name>
<organism evidence="1 2">
    <name type="scientific">Psychroserpens ponticola</name>
    <dbReference type="NCBI Taxonomy" id="2932268"/>
    <lineage>
        <taxon>Bacteria</taxon>
        <taxon>Pseudomonadati</taxon>
        <taxon>Bacteroidota</taxon>
        <taxon>Flavobacteriia</taxon>
        <taxon>Flavobacteriales</taxon>
        <taxon>Flavobacteriaceae</taxon>
        <taxon>Psychroserpens</taxon>
    </lineage>
</organism>
<proteinExistence type="predicted"/>
<reference evidence="1 2" key="1">
    <citation type="submission" date="2023-01" db="EMBL/GenBank/DDBJ databases">
        <title>Psychroserpens ponticola sp. nov., isolated from seawater.</title>
        <authorList>
            <person name="Kristyanto S."/>
            <person name="Jung J."/>
            <person name="Kim J.M."/>
            <person name="Jeon C.O."/>
        </authorList>
    </citation>
    <scope>NUCLEOTIDE SEQUENCE [LARGE SCALE GENOMIC DNA]</scope>
    <source>
        <strain evidence="1 2">MSW6</strain>
    </source>
</reference>
<dbReference type="EMBL" id="CP116221">
    <property type="protein sequence ID" value="WCO00329.1"/>
    <property type="molecule type" value="Genomic_DNA"/>
</dbReference>
<evidence type="ECO:0000313" key="2">
    <source>
        <dbReference type="Proteomes" id="UP001202717"/>
    </source>
</evidence>
<gene>
    <name evidence="1" type="ORF">MUN68_009620</name>
</gene>
<dbReference type="Proteomes" id="UP001202717">
    <property type="component" value="Chromosome"/>
</dbReference>
<protein>
    <recommendedName>
        <fullName evidence="3">Transporter</fullName>
    </recommendedName>
</protein>